<sequence length="193" mass="22825">MQKSIQDKAREQAYTDWKNKSSVFWVSGRLDPNKPVLSETQIFYPRFCFINTSEDEEFYQTYNQMINKLIDEKGIPDWAPIKRIPERAIVLEYLTKNGHNLSTFVHSSIAERNLVRSVLNKWTFGKPMIWSRIPQQFILLFGGNTTEKAGRVDVLDTEQMKWLATFEFLRKHYPNLPWDHQTNMDESCIKSKK</sequence>
<dbReference type="AlphaFoldDB" id="A0A8J6XIM0"/>
<dbReference type="Proteomes" id="UP000629098">
    <property type="component" value="Unassembled WGS sequence"/>
</dbReference>
<protein>
    <submittedName>
        <fullName evidence="1">Uncharacterized protein</fullName>
    </submittedName>
</protein>
<accession>A0A8J6XIM0</accession>
<proteinExistence type="predicted"/>
<dbReference type="EMBL" id="JACXAE010000110">
    <property type="protein sequence ID" value="MBD2777515.1"/>
    <property type="molecule type" value="Genomic_DNA"/>
</dbReference>
<keyword evidence="2" id="KW-1185">Reference proteome</keyword>
<evidence type="ECO:0000313" key="2">
    <source>
        <dbReference type="Proteomes" id="UP000629098"/>
    </source>
</evidence>
<reference evidence="1" key="1">
    <citation type="submission" date="2020-09" db="EMBL/GenBank/DDBJ databases">
        <title>Iningainema tapete sp. nov. (Scytonemataceae, Cyanobacteria) from greenhouses in central Florida (USA) produces two types of nodularin with biosynthetic potential for microcystin-LR and anabaenopeptins.</title>
        <authorList>
            <person name="Berthold D.E."/>
            <person name="Lefler F.W."/>
            <person name="Huang I.-S."/>
            <person name="Abdulla H."/>
            <person name="Zimba P.V."/>
            <person name="Laughinghouse H.D. IV."/>
        </authorList>
    </citation>
    <scope>NUCLEOTIDE SEQUENCE</scope>
    <source>
        <strain evidence="1">BLCCT55</strain>
    </source>
</reference>
<gene>
    <name evidence="1" type="ORF">ICL16_37085</name>
</gene>
<organism evidence="1 2">
    <name type="scientific">Iningainema tapete BLCC-T55</name>
    <dbReference type="NCBI Taxonomy" id="2748662"/>
    <lineage>
        <taxon>Bacteria</taxon>
        <taxon>Bacillati</taxon>
        <taxon>Cyanobacteriota</taxon>
        <taxon>Cyanophyceae</taxon>
        <taxon>Nostocales</taxon>
        <taxon>Scytonemataceae</taxon>
        <taxon>Iningainema tapete</taxon>
    </lineage>
</organism>
<evidence type="ECO:0000313" key="1">
    <source>
        <dbReference type="EMBL" id="MBD2777515.1"/>
    </source>
</evidence>
<comment type="caution">
    <text evidence="1">The sequence shown here is derived from an EMBL/GenBank/DDBJ whole genome shotgun (WGS) entry which is preliminary data.</text>
</comment>
<name>A0A8J6XIM0_9CYAN</name>
<dbReference type="RefSeq" id="WP_190836576.1">
    <property type="nucleotide sequence ID" value="NZ_CAWPPI010000110.1"/>
</dbReference>